<reference evidence="13 14" key="1">
    <citation type="submission" date="2019-06" db="EMBL/GenBank/DDBJ databases">
        <authorList>
            <person name="Li M."/>
        </authorList>
    </citation>
    <scope>NUCLEOTIDE SEQUENCE [LARGE SCALE GENOMIC DNA]</scope>
    <source>
        <strain evidence="13 14">BGMRC6574</strain>
    </source>
</reference>
<organism evidence="13 14">
    <name type="scientific">Pararhizobium mangrovi</name>
    <dbReference type="NCBI Taxonomy" id="2590452"/>
    <lineage>
        <taxon>Bacteria</taxon>
        <taxon>Pseudomonadati</taxon>
        <taxon>Pseudomonadota</taxon>
        <taxon>Alphaproteobacteria</taxon>
        <taxon>Hyphomicrobiales</taxon>
        <taxon>Rhizobiaceae</taxon>
        <taxon>Rhizobium/Agrobacterium group</taxon>
        <taxon>Pararhizobium</taxon>
    </lineage>
</organism>
<name>A0A506UDN4_9HYPH</name>
<dbReference type="HAMAP" id="MF_01021">
    <property type="entry name" value="HisI"/>
    <property type="match status" value="1"/>
</dbReference>
<evidence type="ECO:0000256" key="6">
    <source>
        <dbReference type="ARBA" id="ARBA00008299"/>
    </source>
</evidence>
<comment type="catalytic activity">
    <reaction evidence="1 11">
        <text>1-(5-phospho-beta-D-ribosyl)-5'-AMP + H2O = 1-(5-phospho-beta-D-ribosyl)-5-[(5-phospho-beta-D-ribosylamino)methylideneamino]imidazole-4-carboxamide</text>
        <dbReference type="Rhea" id="RHEA:20049"/>
        <dbReference type="ChEBI" id="CHEBI:15377"/>
        <dbReference type="ChEBI" id="CHEBI:58435"/>
        <dbReference type="ChEBI" id="CHEBI:59457"/>
        <dbReference type="EC" id="3.5.4.19"/>
    </reaction>
</comment>
<comment type="caution">
    <text evidence="13">The sequence shown here is derived from an EMBL/GenBank/DDBJ whole genome shotgun (WGS) entry which is preliminary data.</text>
</comment>
<dbReference type="EMBL" id="VHLH01000004">
    <property type="protein sequence ID" value="TPW31241.1"/>
    <property type="molecule type" value="Genomic_DNA"/>
</dbReference>
<dbReference type="Pfam" id="PF01502">
    <property type="entry name" value="PRA-CH"/>
    <property type="match status" value="1"/>
</dbReference>
<dbReference type="OrthoDB" id="9795769at2"/>
<feature type="binding site" evidence="11">
    <location>
        <position position="92"/>
    </location>
    <ligand>
        <name>Mg(2+)</name>
        <dbReference type="ChEBI" id="CHEBI:18420"/>
    </ligand>
</feature>
<dbReference type="InterPro" id="IPR026660">
    <property type="entry name" value="PRA-CH"/>
</dbReference>
<dbReference type="InterPro" id="IPR002496">
    <property type="entry name" value="PRib_AMP_CycHydrolase_dom"/>
</dbReference>
<comment type="similarity">
    <text evidence="11">Belongs to the PRA-CH family.</text>
</comment>
<comment type="subunit">
    <text evidence="11">Homodimer.</text>
</comment>
<dbReference type="UniPathway" id="UPA00031">
    <property type="reaction ID" value="UER00008"/>
</dbReference>
<keyword evidence="9 11" id="KW-0378">Hydrolase</keyword>
<dbReference type="AlphaFoldDB" id="A0A506UDN4"/>
<comment type="catalytic activity">
    <reaction evidence="2">
        <text>1-(5-phospho-beta-D-ribosyl)-ATP + H2O = 1-(5-phospho-beta-D-ribosyl)-5'-AMP + diphosphate + H(+)</text>
        <dbReference type="Rhea" id="RHEA:22828"/>
        <dbReference type="ChEBI" id="CHEBI:15377"/>
        <dbReference type="ChEBI" id="CHEBI:15378"/>
        <dbReference type="ChEBI" id="CHEBI:33019"/>
        <dbReference type="ChEBI" id="CHEBI:59457"/>
        <dbReference type="ChEBI" id="CHEBI:73183"/>
        <dbReference type="EC" id="3.6.1.31"/>
    </reaction>
</comment>
<comment type="pathway">
    <text evidence="4">Amino-acid biosynthesis; L-histidine biosynthesis; L-histidine from 5-phospho-alpha-D-ribose 1-diphosphate: step 2/9.</text>
</comment>
<evidence type="ECO:0000256" key="10">
    <source>
        <dbReference type="ARBA" id="ARBA00023102"/>
    </source>
</evidence>
<comment type="similarity">
    <text evidence="5">In the C-terminal section; belongs to the PRA-PH family.</text>
</comment>
<evidence type="ECO:0000313" key="14">
    <source>
        <dbReference type="Proteomes" id="UP000320314"/>
    </source>
</evidence>
<dbReference type="PANTHER" id="PTHR42945">
    <property type="entry name" value="HISTIDINE BIOSYNTHESIS BIFUNCTIONAL PROTEIN"/>
    <property type="match status" value="1"/>
</dbReference>
<evidence type="ECO:0000256" key="9">
    <source>
        <dbReference type="ARBA" id="ARBA00022801"/>
    </source>
</evidence>
<comment type="function">
    <text evidence="11">Catalyzes the hydrolysis of the adenine ring of phosphoribosyl-AMP.</text>
</comment>
<evidence type="ECO:0000256" key="11">
    <source>
        <dbReference type="HAMAP-Rule" id="MF_01021"/>
    </source>
</evidence>
<dbReference type="SUPFAM" id="SSF141734">
    <property type="entry name" value="HisI-like"/>
    <property type="match status" value="1"/>
</dbReference>
<gene>
    <name evidence="11 13" type="primary">hisI</name>
    <name evidence="13" type="ORF">FJU11_03315</name>
</gene>
<dbReference type="Gene3D" id="3.10.20.810">
    <property type="entry name" value="Phosphoribosyl-AMP cyclohydrolase"/>
    <property type="match status" value="1"/>
</dbReference>
<dbReference type="FunFam" id="3.10.20.810:FF:000001">
    <property type="entry name" value="Histidine biosynthesis bifunctional protein HisIE"/>
    <property type="match status" value="1"/>
</dbReference>
<dbReference type="Proteomes" id="UP000320314">
    <property type="component" value="Unassembled WGS sequence"/>
</dbReference>
<keyword evidence="10 11" id="KW-0368">Histidine biosynthesis</keyword>
<dbReference type="PANTHER" id="PTHR42945:SF1">
    <property type="entry name" value="HISTIDINE BIOSYNTHESIS BIFUNCTIONAL PROTEIN HIS7"/>
    <property type="match status" value="1"/>
</dbReference>
<evidence type="ECO:0000256" key="2">
    <source>
        <dbReference type="ARBA" id="ARBA00001460"/>
    </source>
</evidence>
<dbReference type="GO" id="GO:0004636">
    <property type="term" value="F:phosphoribosyl-ATP diphosphatase activity"/>
    <property type="evidence" value="ECO:0007669"/>
    <property type="project" value="UniProtKB-EC"/>
</dbReference>
<feature type="binding site" evidence="11">
    <location>
        <position position="111"/>
    </location>
    <ligand>
        <name>Zn(2+)</name>
        <dbReference type="ChEBI" id="CHEBI:29105"/>
        <note>ligand shared between dimeric partners</note>
    </ligand>
</feature>
<dbReference type="GO" id="GO:0008270">
    <property type="term" value="F:zinc ion binding"/>
    <property type="evidence" value="ECO:0007669"/>
    <property type="project" value="UniProtKB-UniRule"/>
</dbReference>
<dbReference type="GO" id="GO:0000105">
    <property type="term" value="P:L-histidine biosynthetic process"/>
    <property type="evidence" value="ECO:0007669"/>
    <property type="project" value="UniProtKB-UniRule"/>
</dbReference>
<keyword evidence="11" id="KW-0460">Magnesium</keyword>
<keyword evidence="14" id="KW-1185">Reference proteome</keyword>
<feature type="binding site" evidence="11">
    <location>
        <position position="94"/>
    </location>
    <ligand>
        <name>Mg(2+)</name>
        <dbReference type="ChEBI" id="CHEBI:18420"/>
    </ligand>
</feature>
<protein>
    <recommendedName>
        <fullName evidence="11">Phosphoribosyl-AMP cyclohydrolase</fullName>
        <shortName evidence="11">PRA-CH</shortName>
        <ecNumber evidence="11">3.5.4.19</ecNumber>
    </recommendedName>
</protein>
<feature type="binding site" evidence="11">
    <location>
        <position position="96"/>
    </location>
    <ligand>
        <name>Mg(2+)</name>
        <dbReference type="ChEBI" id="CHEBI:18420"/>
    </ligand>
</feature>
<evidence type="ECO:0000256" key="7">
    <source>
        <dbReference type="ARBA" id="ARBA00022490"/>
    </source>
</evidence>
<comment type="subcellular location">
    <subcellularLocation>
        <location evidence="11">Cytoplasm</location>
    </subcellularLocation>
</comment>
<comment type="cofactor">
    <cofactor evidence="11">
        <name>Mg(2+)</name>
        <dbReference type="ChEBI" id="CHEBI:18420"/>
    </cofactor>
    <text evidence="11">Binds 1 Mg(2+) ion per subunit.</text>
</comment>
<comment type="cofactor">
    <cofactor evidence="11">
        <name>Zn(2+)</name>
        <dbReference type="ChEBI" id="CHEBI:29105"/>
    </cofactor>
    <text evidence="11">Binds 1 zinc ion per subunit.</text>
</comment>
<proteinExistence type="inferred from homology"/>
<dbReference type="RefSeq" id="WP_141165603.1">
    <property type="nucleotide sequence ID" value="NZ_VHLH01000004.1"/>
</dbReference>
<feature type="binding site" evidence="11">
    <location>
        <position position="118"/>
    </location>
    <ligand>
        <name>Zn(2+)</name>
        <dbReference type="ChEBI" id="CHEBI:29105"/>
        <note>ligand shared between dimeric partners</note>
    </ligand>
</feature>
<dbReference type="GO" id="GO:0005737">
    <property type="term" value="C:cytoplasm"/>
    <property type="evidence" value="ECO:0007669"/>
    <property type="project" value="UniProtKB-SubCell"/>
</dbReference>
<dbReference type="GO" id="GO:0000287">
    <property type="term" value="F:magnesium ion binding"/>
    <property type="evidence" value="ECO:0007669"/>
    <property type="project" value="UniProtKB-UniRule"/>
</dbReference>
<dbReference type="GO" id="GO:0004635">
    <property type="term" value="F:phosphoribosyl-AMP cyclohydrolase activity"/>
    <property type="evidence" value="ECO:0007669"/>
    <property type="project" value="UniProtKB-UniRule"/>
</dbReference>
<evidence type="ECO:0000259" key="12">
    <source>
        <dbReference type="Pfam" id="PF01502"/>
    </source>
</evidence>
<dbReference type="NCBIfam" id="NF000768">
    <property type="entry name" value="PRK00051.1"/>
    <property type="match status" value="1"/>
</dbReference>
<keyword evidence="7 11" id="KW-0963">Cytoplasm</keyword>
<comment type="pathway">
    <text evidence="3 11">Amino-acid biosynthesis; L-histidine biosynthesis; L-histidine from 5-phospho-alpha-D-ribose 1-diphosphate: step 3/9.</text>
</comment>
<evidence type="ECO:0000256" key="4">
    <source>
        <dbReference type="ARBA" id="ARBA00005204"/>
    </source>
</evidence>
<keyword evidence="11" id="KW-0479">Metal-binding</keyword>
<accession>A0A506UDN4</accession>
<dbReference type="InterPro" id="IPR038019">
    <property type="entry name" value="PRib_AMP_CycHydrolase_sf"/>
</dbReference>
<evidence type="ECO:0000256" key="8">
    <source>
        <dbReference type="ARBA" id="ARBA00022605"/>
    </source>
</evidence>
<evidence type="ECO:0000256" key="5">
    <source>
        <dbReference type="ARBA" id="ARBA00007731"/>
    </source>
</evidence>
<sequence>MTDRSIGTPIDEAEREMGATLAPRFDANGLVTAVVTDADDGTVLMLAHMDADALARTIKTGEAHFFSRSRRRLWKKGETSGNVLDVETARIDCDQDAVWLTARIRGSGVACHTGARSCFYRRIESGPDGKPRLVHETSR</sequence>
<dbReference type="EC" id="3.5.4.19" evidence="11"/>
<evidence type="ECO:0000313" key="13">
    <source>
        <dbReference type="EMBL" id="TPW31241.1"/>
    </source>
</evidence>
<feature type="binding site" evidence="11">
    <location>
        <position position="93"/>
    </location>
    <ligand>
        <name>Zn(2+)</name>
        <dbReference type="ChEBI" id="CHEBI:29105"/>
        <note>ligand shared between dimeric partners</note>
    </ligand>
</feature>
<feature type="domain" description="Phosphoribosyl-AMP cyclohydrolase" evidence="12">
    <location>
        <begin position="45"/>
        <end position="120"/>
    </location>
</feature>
<comment type="similarity">
    <text evidence="6">In the N-terminal section; belongs to the PRA-CH family.</text>
</comment>
<evidence type="ECO:0000256" key="3">
    <source>
        <dbReference type="ARBA" id="ARBA00005169"/>
    </source>
</evidence>
<keyword evidence="8 11" id="KW-0028">Amino-acid biosynthesis</keyword>
<evidence type="ECO:0000256" key="1">
    <source>
        <dbReference type="ARBA" id="ARBA00000024"/>
    </source>
</evidence>
<keyword evidence="11" id="KW-0862">Zinc</keyword>